<dbReference type="SUPFAM" id="SSF143631">
    <property type="entry name" value="ApbE-like"/>
    <property type="match status" value="1"/>
</dbReference>
<feature type="compositionally biased region" description="Polar residues" evidence="11">
    <location>
        <begin position="28"/>
        <end position="44"/>
    </location>
</feature>
<sequence length="420" mass="44525">MNQSPSPAEEFPSRLSGQRIAGQHDSDSPPQEQSPKATPSGTEVSTGSAATPPSSTSDSYSICQVTRKAMATEFVILLPSLDSDHSRTTPSHRHRSDTEVDVLGSPDLNSPDLNSPGAAVEAAVEAADLLEGIEADLTIYRPTSEISRINLLAGETPVVVSESTFSLLQRAVYWGAQTGGAFDVTAGPLVEAWGFTQRSGKKPTAQEIKKACDCVGYQHLRLAPADRSVAFAVPGMAINLGGIGKGDALDRLAKHLRSRGVRDFLIHGGNSSVIASGDQTPGSGLGWAVGLAHPTKPNRRLAGIWLRDQALATSGSGKQFFHHQGRRYGHVIDPRTGYPAGDLLSLTLLMDHAADADALATGLFVSGSEAVRDQFQQQQISAALMVHRGIKQDSASLETLGDFHWIDPPESIPPTDFAGR</sequence>
<evidence type="ECO:0000256" key="4">
    <source>
        <dbReference type="ARBA" id="ARBA00022630"/>
    </source>
</evidence>
<feature type="region of interest" description="Disordered" evidence="11">
    <location>
        <begin position="82"/>
        <end position="117"/>
    </location>
</feature>
<dbReference type="PANTHER" id="PTHR30040">
    <property type="entry name" value="THIAMINE BIOSYNTHESIS LIPOPROTEIN APBE"/>
    <property type="match status" value="1"/>
</dbReference>
<reference evidence="12 13" key="1">
    <citation type="submission" date="2019-02" db="EMBL/GenBank/DDBJ databases">
        <title>Deep-cultivation of Planctomycetes and their phenomic and genomic characterization uncovers novel biology.</title>
        <authorList>
            <person name="Wiegand S."/>
            <person name="Jogler M."/>
            <person name="Boedeker C."/>
            <person name="Pinto D."/>
            <person name="Vollmers J."/>
            <person name="Rivas-Marin E."/>
            <person name="Kohn T."/>
            <person name="Peeters S.H."/>
            <person name="Heuer A."/>
            <person name="Rast P."/>
            <person name="Oberbeckmann S."/>
            <person name="Bunk B."/>
            <person name="Jeske O."/>
            <person name="Meyerdierks A."/>
            <person name="Storesund J.E."/>
            <person name="Kallscheuer N."/>
            <person name="Luecker S."/>
            <person name="Lage O.M."/>
            <person name="Pohl T."/>
            <person name="Merkel B.J."/>
            <person name="Hornburger P."/>
            <person name="Mueller R.-W."/>
            <person name="Bruemmer F."/>
            <person name="Labrenz M."/>
            <person name="Spormann A.M."/>
            <person name="Op Den Camp H."/>
            <person name="Overmann J."/>
            <person name="Amann R."/>
            <person name="Jetten M.S.M."/>
            <person name="Mascher T."/>
            <person name="Medema M.H."/>
            <person name="Devos D.P."/>
            <person name="Kaster A.-K."/>
            <person name="Ovreas L."/>
            <person name="Rohde M."/>
            <person name="Galperin M.Y."/>
            <person name="Jogler C."/>
        </authorList>
    </citation>
    <scope>NUCLEOTIDE SEQUENCE [LARGE SCALE GENOMIC DNA]</scope>
    <source>
        <strain evidence="12 13">Pla52o</strain>
    </source>
</reference>
<evidence type="ECO:0000256" key="9">
    <source>
        <dbReference type="ARBA" id="ARBA00031306"/>
    </source>
</evidence>
<name>A0A5C6CR46_9BACT</name>
<protein>
    <recommendedName>
        <fullName evidence="3">FAD:protein FMN transferase</fullName>
        <ecNumber evidence="2">2.7.1.180</ecNumber>
    </recommendedName>
    <alternativeName>
        <fullName evidence="9">Flavin transferase</fullName>
    </alternativeName>
</protein>
<evidence type="ECO:0000256" key="5">
    <source>
        <dbReference type="ARBA" id="ARBA00022679"/>
    </source>
</evidence>
<gene>
    <name evidence="12" type="primary">apbE_1</name>
    <name evidence="12" type="ORF">Pla52o_08970</name>
</gene>
<dbReference type="EMBL" id="SJPT01000001">
    <property type="protein sequence ID" value="TWU27040.1"/>
    <property type="molecule type" value="Genomic_DNA"/>
</dbReference>
<organism evidence="12 13">
    <name type="scientific">Novipirellula galeiformis</name>
    <dbReference type="NCBI Taxonomy" id="2528004"/>
    <lineage>
        <taxon>Bacteria</taxon>
        <taxon>Pseudomonadati</taxon>
        <taxon>Planctomycetota</taxon>
        <taxon>Planctomycetia</taxon>
        <taxon>Pirellulales</taxon>
        <taxon>Pirellulaceae</taxon>
        <taxon>Novipirellula</taxon>
    </lineage>
</organism>
<evidence type="ECO:0000313" key="13">
    <source>
        <dbReference type="Proteomes" id="UP000316304"/>
    </source>
</evidence>
<keyword evidence="6" id="KW-0479">Metal-binding</keyword>
<dbReference type="Gene3D" id="3.10.520.10">
    <property type="entry name" value="ApbE-like domains"/>
    <property type="match status" value="1"/>
</dbReference>
<evidence type="ECO:0000256" key="8">
    <source>
        <dbReference type="ARBA" id="ARBA00022842"/>
    </source>
</evidence>
<dbReference type="EC" id="2.7.1.180" evidence="2"/>
<dbReference type="AlphaFoldDB" id="A0A5C6CR46"/>
<accession>A0A5C6CR46</accession>
<dbReference type="PANTHER" id="PTHR30040:SF2">
    <property type="entry name" value="FAD:PROTEIN FMN TRANSFERASE"/>
    <property type="match status" value="1"/>
</dbReference>
<dbReference type="InterPro" id="IPR003374">
    <property type="entry name" value="ApbE-like_sf"/>
</dbReference>
<keyword evidence="13" id="KW-1185">Reference proteome</keyword>
<comment type="caution">
    <text evidence="12">The sequence shown here is derived from an EMBL/GenBank/DDBJ whole genome shotgun (WGS) entry which is preliminary data.</text>
</comment>
<feature type="compositionally biased region" description="Low complexity" evidence="11">
    <location>
        <begin position="45"/>
        <end position="59"/>
    </location>
</feature>
<comment type="cofactor">
    <cofactor evidence="1">
        <name>Mg(2+)</name>
        <dbReference type="ChEBI" id="CHEBI:18420"/>
    </cofactor>
</comment>
<dbReference type="Pfam" id="PF02424">
    <property type="entry name" value="ApbE"/>
    <property type="match status" value="1"/>
</dbReference>
<dbReference type="RefSeq" id="WP_231612073.1">
    <property type="nucleotide sequence ID" value="NZ_SJPT01000001.1"/>
</dbReference>
<evidence type="ECO:0000313" key="12">
    <source>
        <dbReference type="EMBL" id="TWU27040.1"/>
    </source>
</evidence>
<dbReference type="GO" id="GO:0016740">
    <property type="term" value="F:transferase activity"/>
    <property type="evidence" value="ECO:0007669"/>
    <property type="project" value="UniProtKB-KW"/>
</dbReference>
<keyword evidence="4" id="KW-0285">Flavoprotein</keyword>
<dbReference type="GO" id="GO:0046872">
    <property type="term" value="F:metal ion binding"/>
    <property type="evidence" value="ECO:0007669"/>
    <property type="project" value="UniProtKB-KW"/>
</dbReference>
<evidence type="ECO:0000256" key="7">
    <source>
        <dbReference type="ARBA" id="ARBA00022827"/>
    </source>
</evidence>
<evidence type="ECO:0000256" key="3">
    <source>
        <dbReference type="ARBA" id="ARBA00016337"/>
    </source>
</evidence>
<evidence type="ECO:0000256" key="1">
    <source>
        <dbReference type="ARBA" id="ARBA00001946"/>
    </source>
</evidence>
<proteinExistence type="predicted"/>
<keyword evidence="12" id="KW-0449">Lipoprotein</keyword>
<dbReference type="Proteomes" id="UP000316304">
    <property type="component" value="Unassembled WGS sequence"/>
</dbReference>
<keyword evidence="5" id="KW-0808">Transferase</keyword>
<dbReference type="InterPro" id="IPR024932">
    <property type="entry name" value="ApbE"/>
</dbReference>
<keyword evidence="7" id="KW-0274">FAD</keyword>
<comment type="catalytic activity">
    <reaction evidence="10">
        <text>L-threonyl-[protein] + FAD = FMN-L-threonyl-[protein] + AMP + H(+)</text>
        <dbReference type="Rhea" id="RHEA:36847"/>
        <dbReference type="Rhea" id="RHEA-COMP:11060"/>
        <dbReference type="Rhea" id="RHEA-COMP:11061"/>
        <dbReference type="ChEBI" id="CHEBI:15378"/>
        <dbReference type="ChEBI" id="CHEBI:30013"/>
        <dbReference type="ChEBI" id="CHEBI:57692"/>
        <dbReference type="ChEBI" id="CHEBI:74257"/>
        <dbReference type="ChEBI" id="CHEBI:456215"/>
        <dbReference type="EC" id="2.7.1.180"/>
    </reaction>
</comment>
<keyword evidence="8" id="KW-0460">Magnesium</keyword>
<evidence type="ECO:0000256" key="6">
    <source>
        <dbReference type="ARBA" id="ARBA00022723"/>
    </source>
</evidence>
<evidence type="ECO:0000256" key="2">
    <source>
        <dbReference type="ARBA" id="ARBA00011955"/>
    </source>
</evidence>
<feature type="region of interest" description="Disordered" evidence="11">
    <location>
        <begin position="1"/>
        <end position="59"/>
    </location>
</feature>
<evidence type="ECO:0000256" key="10">
    <source>
        <dbReference type="ARBA" id="ARBA00048540"/>
    </source>
</evidence>
<evidence type="ECO:0000256" key="11">
    <source>
        <dbReference type="SAM" id="MobiDB-lite"/>
    </source>
</evidence>